<dbReference type="Proteomes" id="UP000238924">
    <property type="component" value="Unassembled WGS sequence"/>
</dbReference>
<keyword evidence="3" id="KW-1185">Reference proteome</keyword>
<name>A0ABX5B1S5_9SPIR</name>
<protein>
    <recommendedName>
        <fullName evidence="4">Transmembrane protein</fullName>
    </recommendedName>
</protein>
<feature type="compositionally biased region" description="Basic and acidic residues" evidence="1">
    <location>
        <begin position="1"/>
        <end position="29"/>
    </location>
</feature>
<dbReference type="EMBL" id="JJMJ01000230">
    <property type="protein sequence ID" value="PPS21113.1"/>
    <property type="molecule type" value="Genomic_DNA"/>
</dbReference>
<dbReference type="RefSeq" id="WP_104619060.1">
    <property type="nucleotide sequence ID" value="NZ_JJMJ01000230.1"/>
</dbReference>
<gene>
    <name evidence="2" type="ORF">DJ52_12855</name>
</gene>
<evidence type="ECO:0000256" key="1">
    <source>
        <dbReference type="SAM" id="MobiDB-lite"/>
    </source>
</evidence>
<comment type="caution">
    <text evidence="2">The sequence shown here is derived from an EMBL/GenBank/DDBJ whole genome shotgun (WGS) entry which is preliminary data.</text>
</comment>
<reference evidence="2 3" key="1">
    <citation type="submission" date="2014-04" db="EMBL/GenBank/DDBJ databases">
        <title>Whole genome sequence of 'Brachyspira hampsonii' D13-03603F2.</title>
        <authorList>
            <person name="Patterson A.H."/>
            <person name="Chaban B."/>
            <person name="Fernando C."/>
            <person name="Harding J.C."/>
            <person name="Hill J.E."/>
        </authorList>
    </citation>
    <scope>NUCLEOTIDE SEQUENCE [LARGE SCALE GENOMIC DNA]</scope>
    <source>
        <strain evidence="2 3">D13-03603F2</strain>
    </source>
</reference>
<evidence type="ECO:0000313" key="2">
    <source>
        <dbReference type="EMBL" id="PPS21113.1"/>
    </source>
</evidence>
<organism evidence="2 3">
    <name type="scientific">Brachyspira murdochii</name>
    <dbReference type="NCBI Taxonomy" id="84378"/>
    <lineage>
        <taxon>Bacteria</taxon>
        <taxon>Pseudomonadati</taxon>
        <taxon>Spirochaetota</taxon>
        <taxon>Spirochaetia</taxon>
        <taxon>Brachyspirales</taxon>
        <taxon>Brachyspiraceae</taxon>
        <taxon>Brachyspira</taxon>
    </lineage>
</organism>
<proteinExistence type="predicted"/>
<evidence type="ECO:0008006" key="4">
    <source>
        <dbReference type="Google" id="ProtNLM"/>
    </source>
</evidence>
<feature type="region of interest" description="Disordered" evidence="1">
    <location>
        <begin position="1"/>
        <end position="30"/>
    </location>
</feature>
<accession>A0ABX5B1S5</accession>
<sequence>MKNRTEQNRTEQNRTEQNRTEQNRTEQNRTEQTNTLNFLFSLKKHIYFFKTSYYYHFLILKKYINNLKPIKYSKLYILASIYINIIKYKNFNILFIHKKTYQIFIANNFKLGDK</sequence>
<evidence type="ECO:0000313" key="3">
    <source>
        <dbReference type="Proteomes" id="UP000238924"/>
    </source>
</evidence>